<name>A0AAU8AZC9_9VIRU</name>
<evidence type="ECO:0000313" key="7">
    <source>
        <dbReference type="EMBL" id="XCD06095.1"/>
    </source>
</evidence>
<sequence>MKSIMNHAFSMIPKTNIQRSSFDRSFGYKTTFNEGYLIPFFCDEVLPGDTFKLKTSVLARLSTPIVPIIDNMFLDMQFFFVPNRLVWDHWKNFNGEQRDPTDSTDYLVPTVTSSASGFGVQSIFDYLGLPTGIGNLSVNSLPLRAYNLIWNEWYRDENLQNSVTVEHGDSDNVANYQLLKRGKRHDYFTSCLPWPQKGSAVTVPLAGEISAKDVSALSPSISFINGSNLGLGTSRAVTGVTGVKSEVYSVSSGIPPSVTTHSYVDPNLSSSYGNFANGSTTGGLLMLNQDSINNLASYLQLTSTTQESVNVNDLRSAFQIQRLLERDARGGTRYTEILRSHFGVISPDARLQRPEYLGGCSTPVNINPVQQTSSTTSVTPQGNLAAFGYISNTHSDFNHSFVEHGYIIGLMSVRADLTYQQGINRMWSRQSRFDFYWPALAHLGEQAVLNKEIFAQGNDEDDQVFGYQERYAEYRYKPSLITGKLRSSDPQTLDVWHLSQKFTTLPKLNSDFIEENPPISRVVAVQSEPHFIGDFYFDLKCIRPMPLYGVPGLIDHF</sequence>
<dbReference type="InterPro" id="IPR003514">
    <property type="entry name" value="Microviridae_protein_F"/>
</dbReference>
<organism evidence="6">
    <name type="scientific">Dulem virus 125</name>
    <dbReference type="NCBI Taxonomy" id="3145602"/>
    <lineage>
        <taxon>Viruses</taxon>
        <taxon>Monodnaviria</taxon>
        <taxon>Sangervirae</taxon>
        <taxon>Phixviricota</taxon>
        <taxon>Malgrandaviricetes</taxon>
        <taxon>Petitvirales</taxon>
        <taxon>Microviridae</taxon>
        <taxon>Microvirus</taxon>
    </lineage>
</organism>
<dbReference type="InterPro" id="IPR037002">
    <property type="entry name" value="Microviridae_protein_F_sf"/>
</dbReference>
<dbReference type="InterPro" id="IPR016184">
    <property type="entry name" value="Capsid/spike_ssDNA_virus"/>
</dbReference>
<dbReference type="EMBL" id="PP511508">
    <property type="protein sequence ID" value="XCD04799.1"/>
    <property type="molecule type" value="Genomic_DNA"/>
</dbReference>
<protein>
    <submittedName>
        <fullName evidence="6">Major capsid protein</fullName>
    </submittedName>
</protein>
<proteinExistence type="inferred from homology"/>
<keyword evidence="3" id="KW-1140">T=1 icosahedral capsid protein</keyword>
<evidence type="ECO:0000256" key="5">
    <source>
        <dbReference type="ARBA" id="ARBA00022844"/>
    </source>
</evidence>
<evidence type="ECO:0000256" key="4">
    <source>
        <dbReference type="ARBA" id="ARBA00022561"/>
    </source>
</evidence>
<evidence type="ECO:0000256" key="1">
    <source>
        <dbReference type="ARBA" id="ARBA00004328"/>
    </source>
</evidence>
<evidence type="ECO:0000256" key="3">
    <source>
        <dbReference type="ARBA" id="ARBA00022431"/>
    </source>
</evidence>
<keyword evidence="4" id="KW-0167">Capsid protein</keyword>
<dbReference type="GO" id="GO:0005198">
    <property type="term" value="F:structural molecule activity"/>
    <property type="evidence" value="ECO:0007669"/>
    <property type="project" value="InterPro"/>
</dbReference>
<dbReference type="Gene3D" id="2.60.169.10">
    <property type="entry name" value="Microviridae F protein"/>
    <property type="match status" value="2"/>
</dbReference>
<accession>A0AAU8AZC9</accession>
<comment type="subcellular location">
    <subcellularLocation>
        <location evidence="1">Virion</location>
    </subcellularLocation>
</comment>
<reference evidence="6" key="1">
    <citation type="submission" date="2024-03" db="EMBL/GenBank/DDBJ databases">
        <title>Diverse circular DNA viruses in blood, oral, and fecal samples of captive lemurs.</title>
        <authorList>
            <person name="Paietta E.N."/>
            <person name="Kraberger S."/>
            <person name="Lund M.C."/>
            <person name="Custer J.M."/>
            <person name="Vargas K.M."/>
            <person name="Ehmke E.E."/>
            <person name="Yoder A.D."/>
            <person name="Varsani A."/>
        </authorList>
    </citation>
    <scope>NUCLEOTIDE SEQUENCE</scope>
    <source>
        <strain evidence="6">Duke_24FF_1204</strain>
        <strain evidence="7">Duke_25FF_1256</strain>
    </source>
</reference>
<dbReference type="Pfam" id="PF02305">
    <property type="entry name" value="Phage_F"/>
    <property type="match status" value="1"/>
</dbReference>
<dbReference type="GO" id="GO:0039615">
    <property type="term" value="C:T=1 icosahedral viral capsid"/>
    <property type="evidence" value="ECO:0007669"/>
    <property type="project" value="UniProtKB-KW"/>
</dbReference>
<dbReference type="EMBL" id="PP511633">
    <property type="protein sequence ID" value="XCD06095.1"/>
    <property type="molecule type" value="Genomic_DNA"/>
</dbReference>
<evidence type="ECO:0000313" key="6">
    <source>
        <dbReference type="EMBL" id="XCD04799.1"/>
    </source>
</evidence>
<evidence type="ECO:0000256" key="2">
    <source>
        <dbReference type="ARBA" id="ARBA00009963"/>
    </source>
</evidence>
<dbReference type="SUPFAM" id="SSF88645">
    <property type="entry name" value="ssDNA viruses"/>
    <property type="match status" value="1"/>
</dbReference>
<comment type="similarity">
    <text evidence="2">Belongs to the microviridae F protein family.</text>
</comment>
<keyword evidence="5" id="KW-0946">Virion</keyword>